<dbReference type="Gene3D" id="2.130.10.10">
    <property type="entry name" value="YVTN repeat-like/Quinoprotein amine dehydrogenase"/>
    <property type="match status" value="1"/>
</dbReference>
<proteinExistence type="predicted"/>
<evidence type="ECO:0000313" key="3">
    <source>
        <dbReference type="Proteomes" id="UP000188613"/>
    </source>
</evidence>
<comment type="caution">
    <text evidence="2">The sequence shown here is derived from an EMBL/GenBank/DDBJ whole genome shotgun (WGS) entry which is preliminary data.</text>
</comment>
<dbReference type="SUPFAM" id="SSF110296">
    <property type="entry name" value="Oligoxyloglucan reducing end-specific cellobiohydrolase"/>
    <property type="match status" value="1"/>
</dbReference>
<dbReference type="InterPro" id="IPR054817">
    <property type="entry name" value="Glycosyl_F510_1955-like"/>
</dbReference>
<dbReference type="NCBIfam" id="NF045728">
    <property type="entry name" value="glycosyl_F510_1955"/>
    <property type="match status" value="1"/>
</dbReference>
<feature type="signal peptide" evidence="1">
    <location>
        <begin position="1"/>
        <end position="25"/>
    </location>
</feature>
<dbReference type="AlphaFoldDB" id="A0A1V2ABL2"/>
<feature type="chain" id="PRO_5039214613" description="Glycosyl hydrolase" evidence="1">
    <location>
        <begin position="26"/>
        <end position="330"/>
    </location>
</feature>
<accession>A0A1V2ABL2</accession>
<reference evidence="2 3" key="1">
    <citation type="submission" date="2016-12" db="EMBL/GenBank/DDBJ databases">
        <title>Domibacillus sp. SAB 38T whole genome sequencing.</title>
        <authorList>
            <person name="Verma A."/>
            <person name="Ojha A.K."/>
            <person name="Krishnamurthi S."/>
        </authorList>
    </citation>
    <scope>NUCLEOTIDE SEQUENCE [LARGE SCALE GENOMIC DNA]</scope>
    <source>
        <strain evidence="2 3">SAB 38</strain>
    </source>
</reference>
<sequence length="330" mass="36148">MMKKTKKGKIIVSAVLMIFVISAAAMVFNNKNERVNENANEGTPKRTSEHKHVTTNISFDHIHGLGYTNDGNRLIVPAHDGLRIFEDERWKKSENAQHDYMGFSITDEGFFSSGHPAPDSDLKNPLGIVKSDELGAEIQTLTLYGEVDFHGMAAGYYSNAIYVMNPQPNSIMDRPGLFFSTDEAANWTNSSAKNVDGQAASLAVHPKNEKSAAIGTDKGAFLSIDNGNQFEQVLSDAPVSALSYTFDEKLLVGSMRGTAELSILDLESLEVKEVEIPSINEEEFITYIAANPKNKDVIAYSTSENNIYVSNDSGESWDPIAVKGKGVENK</sequence>
<keyword evidence="1" id="KW-0732">Signal</keyword>
<evidence type="ECO:0000313" key="2">
    <source>
        <dbReference type="EMBL" id="OMP68381.1"/>
    </source>
</evidence>
<keyword evidence="3" id="KW-1185">Reference proteome</keyword>
<organism evidence="2 3">
    <name type="scientific">Domibacillus epiphyticus</name>
    <dbReference type="NCBI Taxonomy" id="1714355"/>
    <lineage>
        <taxon>Bacteria</taxon>
        <taxon>Bacillati</taxon>
        <taxon>Bacillota</taxon>
        <taxon>Bacilli</taxon>
        <taxon>Bacillales</taxon>
        <taxon>Bacillaceae</taxon>
        <taxon>Domibacillus</taxon>
    </lineage>
</organism>
<dbReference type="Proteomes" id="UP000188613">
    <property type="component" value="Unassembled WGS sequence"/>
</dbReference>
<dbReference type="InterPro" id="IPR015943">
    <property type="entry name" value="WD40/YVTN_repeat-like_dom_sf"/>
</dbReference>
<evidence type="ECO:0008006" key="4">
    <source>
        <dbReference type="Google" id="ProtNLM"/>
    </source>
</evidence>
<gene>
    <name evidence="2" type="ORF">BTO28_01810</name>
</gene>
<dbReference type="STRING" id="1714355.BTO28_01810"/>
<name>A0A1V2ABL2_9BACI</name>
<protein>
    <recommendedName>
        <fullName evidence="4">Glycosyl hydrolase</fullName>
    </recommendedName>
</protein>
<evidence type="ECO:0000256" key="1">
    <source>
        <dbReference type="SAM" id="SignalP"/>
    </source>
</evidence>
<dbReference type="EMBL" id="MSFI01000002">
    <property type="protein sequence ID" value="OMP68381.1"/>
    <property type="molecule type" value="Genomic_DNA"/>
</dbReference>